<dbReference type="EMBL" id="BJCC01000031">
    <property type="protein sequence ID" value="GCF95289.1"/>
    <property type="molecule type" value="Genomic_DNA"/>
</dbReference>
<feature type="transmembrane region" description="Helical" evidence="7">
    <location>
        <begin position="286"/>
        <end position="307"/>
    </location>
</feature>
<dbReference type="PANTHER" id="PTHR48022:SF2">
    <property type="entry name" value="PLASTIDIC GLUCOSE TRANSPORTER 4"/>
    <property type="match status" value="1"/>
</dbReference>
<evidence type="ECO:0000256" key="5">
    <source>
        <dbReference type="ARBA" id="ARBA00022989"/>
    </source>
</evidence>
<comment type="caution">
    <text evidence="9">The sequence shown here is derived from an EMBL/GenBank/DDBJ whole genome shotgun (WGS) entry which is preliminary data.</text>
</comment>
<dbReference type="InterPro" id="IPR050360">
    <property type="entry name" value="MFS_Sugar_Transporters"/>
</dbReference>
<name>A0A4V0WPW6_9ENTE</name>
<feature type="transmembrane region" description="Helical" evidence="7">
    <location>
        <begin position="173"/>
        <end position="192"/>
    </location>
</feature>
<evidence type="ECO:0000256" key="3">
    <source>
        <dbReference type="ARBA" id="ARBA00022448"/>
    </source>
</evidence>
<keyword evidence="3" id="KW-0813">Transport</keyword>
<feature type="transmembrane region" description="Helical" evidence="7">
    <location>
        <begin position="375"/>
        <end position="395"/>
    </location>
</feature>
<organism evidence="9 10">
    <name type="scientific">Enterococcus florum</name>
    <dbReference type="NCBI Taxonomy" id="2480627"/>
    <lineage>
        <taxon>Bacteria</taxon>
        <taxon>Bacillati</taxon>
        <taxon>Bacillota</taxon>
        <taxon>Bacilli</taxon>
        <taxon>Lactobacillales</taxon>
        <taxon>Enterococcaceae</taxon>
        <taxon>Enterococcus</taxon>
    </lineage>
</organism>
<dbReference type="SUPFAM" id="SSF103473">
    <property type="entry name" value="MFS general substrate transporter"/>
    <property type="match status" value="1"/>
</dbReference>
<feature type="transmembrane region" description="Helical" evidence="7">
    <location>
        <begin position="110"/>
        <end position="132"/>
    </location>
</feature>
<dbReference type="OrthoDB" id="9783823at2"/>
<sequence length="461" mass="50122">MNTNEVTMDAVPFNKYHLKLIAYCSGCPLVTGYVIGSVTIALSVMGTQISMTPVMSGLIGMGTLLGMVFGSIIGGYLTDLIGRKKIYMYDFIFLTVAAILQFFITNSMQAFILRLVLGLGVGATFSIAGPYLAEFAPQKNRGNVVGFLNALWFIGYALSNVVCYLMLPLGDGAWRWMLVSSAVLTFGWSVAIRNMPESPRWLTNKGRGDEVPAILAKIGDNVILDCDPTIEPEKSSFTDIFKNGYGKWVFFVAAFWTMQIIPVFAIGTYLPTIMEQMGFADGNLQYLGSAIINCLYLIGLVPIFLYMDKAGRRPTLIASFLICTIALTILGFTANTNLPFWMVLALFVMFGASNTAGGSHEFVYPNELFPTQIRATAVGFVTGLTRILSAVSTFFTPVVLENLGLQTSLYICAGISVAGLVLSIVMAPETKDMNLSDAANMNNSAKRRQEVAAPIAEDLTQ</sequence>
<dbReference type="RefSeq" id="WP_146623689.1">
    <property type="nucleotide sequence ID" value="NZ_BJCC01000031.1"/>
</dbReference>
<dbReference type="PROSITE" id="PS50850">
    <property type="entry name" value="MFS"/>
    <property type="match status" value="1"/>
</dbReference>
<evidence type="ECO:0000256" key="7">
    <source>
        <dbReference type="SAM" id="Phobius"/>
    </source>
</evidence>
<dbReference type="Pfam" id="PF00083">
    <property type="entry name" value="Sugar_tr"/>
    <property type="match status" value="1"/>
</dbReference>
<dbReference type="InterPro" id="IPR036259">
    <property type="entry name" value="MFS_trans_sf"/>
</dbReference>
<feature type="transmembrane region" description="Helical" evidence="7">
    <location>
        <begin position="20"/>
        <end position="42"/>
    </location>
</feature>
<gene>
    <name evidence="9" type="primary">yaaU</name>
    <name evidence="9" type="ORF">NRIC_31800</name>
</gene>
<dbReference type="InterPro" id="IPR020846">
    <property type="entry name" value="MFS_dom"/>
</dbReference>
<dbReference type="Proteomes" id="UP000290567">
    <property type="component" value="Unassembled WGS sequence"/>
</dbReference>
<dbReference type="PROSITE" id="PS00216">
    <property type="entry name" value="SUGAR_TRANSPORT_1"/>
    <property type="match status" value="1"/>
</dbReference>
<evidence type="ECO:0000259" key="8">
    <source>
        <dbReference type="PROSITE" id="PS50850"/>
    </source>
</evidence>
<dbReference type="AlphaFoldDB" id="A0A4V0WPW6"/>
<dbReference type="PANTHER" id="PTHR48022">
    <property type="entry name" value="PLASTIDIC GLUCOSE TRANSPORTER 4"/>
    <property type="match status" value="1"/>
</dbReference>
<feature type="transmembrane region" description="Helical" evidence="7">
    <location>
        <begin position="54"/>
        <end position="74"/>
    </location>
</feature>
<comment type="similarity">
    <text evidence="2">Belongs to the major facilitator superfamily. Sugar transporter (TC 2.A.1.1) family.</text>
</comment>
<evidence type="ECO:0000313" key="9">
    <source>
        <dbReference type="EMBL" id="GCF95289.1"/>
    </source>
</evidence>
<accession>A0A4V0WPW6</accession>
<feature type="transmembrane region" description="Helical" evidence="7">
    <location>
        <begin position="248"/>
        <end position="266"/>
    </location>
</feature>
<keyword evidence="4 7" id="KW-0812">Transmembrane</keyword>
<reference evidence="10" key="1">
    <citation type="submission" date="2019-02" db="EMBL/GenBank/DDBJ databases">
        <title>Draft genome sequence of Enterococcus sp. Gos25-1.</title>
        <authorList>
            <person name="Tanaka N."/>
            <person name="Shiwa Y."/>
            <person name="Fujita N."/>
        </authorList>
    </citation>
    <scope>NUCLEOTIDE SEQUENCE [LARGE SCALE GENOMIC DNA]</scope>
    <source>
        <strain evidence="10">Gos25-1</strain>
    </source>
</reference>
<feature type="domain" description="Major facilitator superfamily (MFS) profile" evidence="8">
    <location>
        <begin position="20"/>
        <end position="431"/>
    </location>
</feature>
<comment type="subcellular location">
    <subcellularLocation>
        <location evidence="1">Cell membrane</location>
        <topology evidence="1">Multi-pass membrane protein</topology>
    </subcellularLocation>
</comment>
<keyword evidence="6 7" id="KW-0472">Membrane</keyword>
<evidence type="ECO:0000256" key="2">
    <source>
        <dbReference type="ARBA" id="ARBA00010992"/>
    </source>
</evidence>
<dbReference type="GO" id="GO:0005351">
    <property type="term" value="F:carbohydrate:proton symporter activity"/>
    <property type="evidence" value="ECO:0007669"/>
    <property type="project" value="TreeGrafter"/>
</dbReference>
<keyword evidence="10" id="KW-1185">Reference proteome</keyword>
<dbReference type="Gene3D" id="1.20.1250.20">
    <property type="entry name" value="MFS general substrate transporter like domains"/>
    <property type="match status" value="1"/>
</dbReference>
<evidence type="ECO:0000256" key="4">
    <source>
        <dbReference type="ARBA" id="ARBA00022692"/>
    </source>
</evidence>
<evidence type="ECO:0000313" key="10">
    <source>
        <dbReference type="Proteomes" id="UP000290567"/>
    </source>
</evidence>
<feature type="transmembrane region" description="Helical" evidence="7">
    <location>
        <begin position="340"/>
        <end position="363"/>
    </location>
</feature>
<evidence type="ECO:0000256" key="6">
    <source>
        <dbReference type="ARBA" id="ARBA00023136"/>
    </source>
</evidence>
<dbReference type="PROSITE" id="PS00217">
    <property type="entry name" value="SUGAR_TRANSPORT_2"/>
    <property type="match status" value="1"/>
</dbReference>
<dbReference type="CDD" id="cd17316">
    <property type="entry name" value="MFS_SV2_like"/>
    <property type="match status" value="1"/>
</dbReference>
<feature type="transmembrane region" description="Helical" evidence="7">
    <location>
        <begin position="407"/>
        <end position="427"/>
    </location>
</feature>
<protein>
    <submittedName>
        <fullName evidence="9">MFS transporter</fullName>
    </submittedName>
</protein>
<proteinExistence type="inferred from homology"/>
<keyword evidence="5 7" id="KW-1133">Transmembrane helix</keyword>
<evidence type="ECO:0000256" key="1">
    <source>
        <dbReference type="ARBA" id="ARBA00004651"/>
    </source>
</evidence>
<feature type="transmembrane region" description="Helical" evidence="7">
    <location>
        <begin position="86"/>
        <end position="104"/>
    </location>
</feature>
<dbReference type="InterPro" id="IPR005829">
    <property type="entry name" value="Sugar_transporter_CS"/>
</dbReference>
<dbReference type="InterPro" id="IPR005828">
    <property type="entry name" value="MFS_sugar_transport-like"/>
</dbReference>
<feature type="transmembrane region" description="Helical" evidence="7">
    <location>
        <begin position="144"/>
        <end position="167"/>
    </location>
</feature>
<dbReference type="GO" id="GO:0005886">
    <property type="term" value="C:plasma membrane"/>
    <property type="evidence" value="ECO:0007669"/>
    <property type="project" value="UniProtKB-SubCell"/>
</dbReference>
<feature type="transmembrane region" description="Helical" evidence="7">
    <location>
        <begin position="314"/>
        <end position="334"/>
    </location>
</feature>